<proteinExistence type="predicted"/>
<keyword evidence="4" id="KW-1185">Reference proteome</keyword>
<dbReference type="Pfam" id="PF00903">
    <property type="entry name" value="Glyoxalase"/>
    <property type="match status" value="1"/>
</dbReference>
<dbReference type="Proteomes" id="UP000290365">
    <property type="component" value="Chromosome"/>
</dbReference>
<feature type="region of interest" description="Disordered" evidence="1">
    <location>
        <begin position="145"/>
        <end position="177"/>
    </location>
</feature>
<feature type="compositionally biased region" description="Basic and acidic residues" evidence="1">
    <location>
        <begin position="161"/>
        <end position="177"/>
    </location>
</feature>
<dbReference type="Gene3D" id="3.30.720.120">
    <property type="match status" value="1"/>
</dbReference>
<dbReference type="OrthoDB" id="163687at2"/>
<protein>
    <submittedName>
        <fullName evidence="3">VOC family protein</fullName>
    </submittedName>
</protein>
<dbReference type="SUPFAM" id="SSF54593">
    <property type="entry name" value="Glyoxalase/Bleomycin resistance protein/Dihydroxybiphenyl dioxygenase"/>
    <property type="match status" value="1"/>
</dbReference>
<reference evidence="3 4" key="1">
    <citation type="submission" date="2019-01" db="EMBL/GenBank/DDBJ databases">
        <title>Ktedonosporobacter rubrisoli SCAWS-G2.</title>
        <authorList>
            <person name="Huang Y."/>
            <person name="Yan B."/>
        </authorList>
    </citation>
    <scope>NUCLEOTIDE SEQUENCE [LARGE SCALE GENOMIC DNA]</scope>
    <source>
        <strain evidence="3 4">SCAWS-G2</strain>
    </source>
</reference>
<dbReference type="EMBL" id="CP035758">
    <property type="protein sequence ID" value="QBD80820.1"/>
    <property type="molecule type" value="Genomic_DNA"/>
</dbReference>
<evidence type="ECO:0000313" key="4">
    <source>
        <dbReference type="Proteomes" id="UP000290365"/>
    </source>
</evidence>
<evidence type="ECO:0000259" key="2">
    <source>
        <dbReference type="PROSITE" id="PS51819"/>
    </source>
</evidence>
<dbReference type="PANTHER" id="PTHR34109">
    <property type="entry name" value="BNAUNNG04460D PROTEIN-RELATED"/>
    <property type="match status" value="1"/>
</dbReference>
<gene>
    <name evidence="3" type="ORF">EPA93_34580</name>
</gene>
<evidence type="ECO:0000313" key="3">
    <source>
        <dbReference type="EMBL" id="QBD80820.1"/>
    </source>
</evidence>
<evidence type="ECO:0000256" key="1">
    <source>
        <dbReference type="SAM" id="MobiDB-lite"/>
    </source>
</evidence>
<dbReference type="PROSITE" id="PS51819">
    <property type="entry name" value="VOC"/>
    <property type="match status" value="1"/>
</dbReference>
<dbReference type="InterPro" id="IPR029068">
    <property type="entry name" value="Glyas_Bleomycin-R_OHBP_Dase"/>
</dbReference>
<dbReference type="CDD" id="cd07246">
    <property type="entry name" value="VOC_like"/>
    <property type="match status" value="1"/>
</dbReference>
<name>A0A4P6JZG3_KTERU</name>
<dbReference type="KEGG" id="kbs:EPA93_34580"/>
<dbReference type="AlphaFoldDB" id="A0A4P6JZG3"/>
<dbReference type="InterPro" id="IPR037523">
    <property type="entry name" value="VOC_core"/>
</dbReference>
<organism evidence="3 4">
    <name type="scientific">Ktedonosporobacter rubrisoli</name>
    <dbReference type="NCBI Taxonomy" id="2509675"/>
    <lineage>
        <taxon>Bacteria</taxon>
        <taxon>Bacillati</taxon>
        <taxon>Chloroflexota</taxon>
        <taxon>Ktedonobacteria</taxon>
        <taxon>Ktedonobacterales</taxon>
        <taxon>Ktedonosporobacteraceae</taxon>
        <taxon>Ktedonosporobacter</taxon>
    </lineage>
</organism>
<feature type="domain" description="VOC" evidence="2">
    <location>
        <begin position="13"/>
        <end position="130"/>
    </location>
</feature>
<dbReference type="InterPro" id="IPR004360">
    <property type="entry name" value="Glyas_Fos-R_dOase_dom"/>
</dbReference>
<accession>A0A4P6JZG3</accession>
<dbReference type="RefSeq" id="WP_129891882.1">
    <property type="nucleotide sequence ID" value="NZ_CP035758.1"/>
</dbReference>
<sequence>MTPQNNVQAIPEGYHSVTPWIISRDTARFLDFISKAFGAQELGRVYNEDGSIGHAEARIGDSIVMAFDAHEGWPDTPCFLRLFVPDGDAVYQQALAAGATAVSEMTSLAFGDRVGRLRDPFDNLWWIQTRLENLTFEEMAKRAAEPQYSEAMRSFQASLEQEMKRRSEAESHKDASR</sequence>
<dbReference type="Gene3D" id="3.30.720.110">
    <property type="match status" value="1"/>
</dbReference>
<dbReference type="PANTHER" id="PTHR34109:SF1">
    <property type="entry name" value="VOC DOMAIN-CONTAINING PROTEIN"/>
    <property type="match status" value="1"/>
</dbReference>